<name>A0A3S0H523_9BACT</name>
<protein>
    <submittedName>
        <fullName evidence="3">Type IX secretion system outer membrane channel protein PorV</fullName>
    </submittedName>
</protein>
<accession>A0A3S0H523</accession>
<keyword evidence="1" id="KW-0732">Signal</keyword>
<dbReference type="Gene3D" id="2.40.160.60">
    <property type="entry name" value="Outer membrane protein transport protein (OMPP1/FadL/TodX)"/>
    <property type="match status" value="1"/>
</dbReference>
<evidence type="ECO:0000256" key="1">
    <source>
        <dbReference type="SAM" id="SignalP"/>
    </source>
</evidence>
<proteinExistence type="predicted"/>
<gene>
    <name evidence="3" type="primary">porV</name>
    <name evidence="3" type="ORF">EJV47_26975</name>
</gene>
<dbReference type="SUPFAM" id="SSF56935">
    <property type="entry name" value="Porins"/>
    <property type="match status" value="1"/>
</dbReference>
<keyword evidence="4" id="KW-1185">Reference proteome</keyword>
<dbReference type="AlphaFoldDB" id="A0A3S0H523"/>
<feature type="chain" id="PRO_5018751630" evidence="1">
    <location>
        <begin position="26"/>
        <end position="400"/>
    </location>
</feature>
<dbReference type="NCBIfam" id="NF033710">
    <property type="entry name" value="T9SS_OM_PorV"/>
    <property type="match status" value="1"/>
</dbReference>
<organism evidence="3 4">
    <name type="scientific">Hymenobacter gummosus</name>
    <dbReference type="NCBI Taxonomy" id="1776032"/>
    <lineage>
        <taxon>Bacteria</taxon>
        <taxon>Pseudomonadati</taxon>
        <taxon>Bacteroidota</taxon>
        <taxon>Cytophagia</taxon>
        <taxon>Cytophagales</taxon>
        <taxon>Hymenobacteraceae</taxon>
        <taxon>Hymenobacter</taxon>
    </lineage>
</organism>
<dbReference type="OrthoDB" id="9758448at2"/>
<sequence length="400" mass="42926">MLFPKPTASYLLLPALLGVASVAQAQQPTTNTITTAVPFVTISPDARSAALGDAGAAISPDANAPFHNVGKLGFLQNPYGLSGSYTPWLRNVTDDMSISAVSGYKKFGQRAALAASLTYFDLGEIQFRDINNVETGSFNPKEYSVAISYGQKLSDNFGIGATARYIRSNLTGNQGQDSRPGNALAVDLGAYYSRDLTIGAADYNLALGGAVSNIGNKITYTRADQADFLPTNLKLGAAITRELDAYNKITFTVDANKLLVPTPYYIEGKLPNDPEVIAENDRRSNLSITRGIFSSFNDAPGGFSEEMKEINLSAGAEYWYNDLLAARVGYFYENSFKGDRQYLSLGLGLRYQVFGADAAYLVPNSKANPLANTIRVSLHFNFNGNQGGDAAPADDTTPTN</sequence>
<feature type="signal peptide" evidence="1">
    <location>
        <begin position="1"/>
        <end position="25"/>
    </location>
</feature>
<dbReference type="InterPro" id="IPR045741">
    <property type="entry name" value="PorV"/>
</dbReference>
<evidence type="ECO:0000313" key="4">
    <source>
        <dbReference type="Proteomes" id="UP000282184"/>
    </source>
</evidence>
<feature type="domain" description="Type IX secretion system protein PorV" evidence="2">
    <location>
        <begin position="29"/>
        <end position="263"/>
    </location>
</feature>
<dbReference type="EMBL" id="RXOF01000023">
    <property type="protein sequence ID" value="RTQ45011.1"/>
    <property type="molecule type" value="Genomic_DNA"/>
</dbReference>
<dbReference type="NCBIfam" id="NF033709">
    <property type="entry name" value="PorV_fam"/>
    <property type="match status" value="1"/>
</dbReference>
<dbReference type="InterPro" id="IPR047799">
    <property type="entry name" value="T9SS_OM_PorV"/>
</dbReference>
<dbReference type="Pfam" id="PF19572">
    <property type="entry name" value="PorV"/>
    <property type="match status" value="1"/>
</dbReference>
<reference evidence="3 4" key="1">
    <citation type="submission" date="2018-12" db="EMBL/GenBank/DDBJ databases">
        <title>Hymenobacter gummosus sp. nov., isolated from a spring.</title>
        <authorList>
            <person name="Nie L."/>
        </authorList>
    </citation>
    <scope>NUCLEOTIDE SEQUENCE [LARGE SCALE GENOMIC DNA]</scope>
    <source>
        <strain evidence="3 4">KCTC 52166</strain>
    </source>
</reference>
<evidence type="ECO:0000259" key="2">
    <source>
        <dbReference type="Pfam" id="PF19572"/>
    </source>
</evidence>
<comment type="caution">
    <text evidence="3">The sequence shown here is derived from an EMBL/GenBank/DDBJ whole genome shotgun (WGS) entry which is preliminary data.</text>
</comment>
<dbReference type="Proteomes" id="UP000282184">
    <property type="component" value="Unassembled WGS sequence"/>
</dbReference>
<dbReference type="RefSeq" id="WP_126696326.1">
    <property type="nucleotide sequence ID" value="NZ_RXOF01000023.1"/>
</dbReference>
<evidence type="ECO:0000313" key="3">
    <source>
        <dbReference type="EMBL" id="RTQ45011.1"/>
    </source>
</evidence>